<dbReference type="PANTHER" id="PTHR42951:SF9">
    <property type="entry name" value="METAL-DEPENDENT HYDROLASE"/>
    <property type="match status" value="1"/>
</dbReference>
<evidence type="ECO:0000259" key="1">
    <source>
        <dbReference type="SMART" id="SM00849"/>
    </source>
</evidence>
<dbReference type="AlphaFoldDB" id="A0A0A2TIL4"/>
<dbReference type="eggNOG" id="COG0491">
    <property type="taxonomic scope" value="Bacteria"/>
</dbReference>
<dbReference type="Gene3D" id="3.60.15.10">
    <property type="entry name" value="Ribonuclease Z/Hydroxyacylglutathione hydrolase-like"/>
    <property type="match status" value="1"/>
</dbReference>
<accession>A0A0A2TIL4</accession>
<dbReference type="SUPFAM" id="SSF56281">
    <property type="entry name" value="Metallo-hydrolase/oxidoreductase"/>
    <property type="match status" value="1"/>
</dbReference>
<feature type="domain" description="Metallo-beta-lactamase" evidence="1">
    <location>
        <begin position="20"/>
        <end position="212"/>
    </location>
</feature>
<reference evidence="2 3" key="1">
    <citation type="journal article" date="2015" name="Stand. Genomic Sci.">
        <title>High quality draft genome sequence of the moderately halophilic bacterium Pontibacillus yanchengensis Y32(T) and comparison among Pontibacillus genomes.</title>
        <authorList>
            <person name="Huang J."/>
            <person name="Qiao Z.X."/>
            <person name="Tang J.W."/>
            <person name="Wang G."/>
        </authorList>
    </citation>
    <scope>NUCLEOTIDE SEQUENCE [LARGE SCALE GENOMIC DNA]</scope>
    <source>
        <strain evidence="2 3">Y32</strain>
    </source>
</reference>
<dbReference type="CDD" id="cd07721">
    <property type="entry name" value="yflN-like_MBL-fold"/>
    <property type="match status" value="1"/>
</dbReference>
<keyword evidence="3" id="KW-1185">Reference proteome</keyword>
<dbReference type="InterPro" id="IPR050855">
    <property type="entry name" value="NDM-1-like"/>
</dbReference>
<dbReference type="STRING" id="1385514.N782_15160"/>
<gene>
    <name evidence="2" type="ORF">N782_15160</name>
</gene>
<evidence type="ECO:0000313" key="3">
    <source>
        <dbReference type="Proteomes" id="UP000030147"/>
    </source>
</evidence>
<comment type="caution">
    <text evidence="2">The sequence shown here is derived from an EMBL/GenBank/DDBJ whole genome shotgun (WGS) entry which is preliminary data.</text>
</comment>
<dbReference type="Pfam" id="PF00753">
    <property type="entry name" value="Lactamase_B"/>
    <property type="match status" value="1"/>
</dbReference>
<protein>
    <submittedName>
        <fullName evidence="2">Metallo-beta-lactamase</fullName>
    </submittedName>
</protein>
<proteinExistence type="predicted"/>
<dbReference type="PANTHER" id="PTHR42951">
    <property type="entry name" value="METALLO-BETA-LACTAMASE DOMAIN-CONTAINING"/>
    <property type="match status" value="1"/>
</dbReference>
<dbReference type="RefSeq" id="WP_036815573.1">
    <property type="nucleotide sequence ID" value="NZ_AVBF01000003.1"/>
</dbReference>
<dbReference type="Proteomes" id="UP000030147">
    <property type="component" value="Unassembled WGS sequence"/>
</dbReference>
<name>A0A0A2TIL4_9BACI</name>
<dbReference type="InterPro" id="IPR001279">
    <property type="entry name" value="Metallo-B-lactamas"/>
</dbReference>
<dbReference type="EMBL" id="AVBF01000003">
    <property type="protein sequence ID" value="KGP74293.1"/>
    <property type="molecule type" value="Genomic_DNA"/>
</dbReference>
<dbReference type="SMART" id="SM00849">
    <property type="entry name" value="Lactamase_B"/>
    <property type="match status" value="1"/>
</dbReference>
<sequence length="237" mass="25898">MKVTQSNQVYMLSFMPTFFPINCYFIEEENSLTLIDAGMPFSKKSILKAAEDIGKPIQRIVLTHAHTDHVGALDGLKKALPKAEVLLPERELKILNGDLTLEEGEGESPIKGGAPKNIQTKPDTLLKDEDRIGSLRAISAPGHTPGMMAFLDERSNSLIAGDALQTKGGVAVAGDMKWSFPFPALATWNKKVAIETAERLLDYTPSLLAVGHGNWIHNPESEIRDAIIRAKQSLQGE</sequence>
<dbReference type="InterPro" id="IPR036866">
    <property type="entry name" value="RibonucZ/Hydroxyglut_hydro"/>
</dbReference>
<evidence type="ECO:0000313" key="2">
    <source>
        <dbReference type="EMBL" id="KGP74293.1"/>
    </source>
</evidence>
<organism evidence="2 3">
    <name type="scientific">Pontibacillus yanchengensis Y32</name>
    <dbReference type="NCBI Taxonomy" id="1385514"/>
    <lineage>
        <taxon>Bacteria</taxon>
        <taxon>Bacillati</taxon>
        <taxon>Bacillota</taxon>
        <taxon>Bacilli</taxon>
        <taxon>Bacillales</taxon>
        <taxon>Bacillaceae</taxon>
        <taxon>Pontibacillus</taxon>
    </lineage>
</organism>
<dbReference type="OrthoDB" id="9802248at2"/>